<evidence type="ECO:0000313" key="3">
    <source>
        <dbReference type="EMBL" id="GHI62981.1"/>
    </source>
</evidence>
<evidence type="ECO:0000313" key="4">
    <source>
        <dbReference type="Proteomes" id="UP000649259"/>
    </source>
</evidence>
<keyword evidence="2" id="KW-0812">Transmembrane</keyword>
<comment type="caution">
    <text evidence="3">The sequence shown here is derived from an EMBL/GenBank/DDBJ whole genome shotgun (WGS) entry which is preliminary data.</text>
</comment>
<organism evidence="3 4">
    <name type="scientific">Streptomyces asoensis</name>
    <dbReference type="NCBI Taxonomy" id="249586"/>
    <lineage>
        <taxon>Bacteria</taxon>
        <taxon>Bacillati</taxon>
        <taxon>Actinomycetota</taxon>
        <taxon>Actinomycetes</taxon>
        <taxon>Kitasatosporales</taxon>
        <taxon>Streptomycetaceae</taxon>
        <taxon>Streptomyces</taxon>
    </lineage>
</organism>
<feature type="compositionally biased region" description="Low complexity" evidence="1">
    <location>
        <begin position="80"/>
        <end position="97"/>
    </location>
</feature>
<dbReference type="Proteomes" id="UP000649259">
    <property type="component" value="Unassembled WGS sequence"/>
</dbReference>
<accession>A0ABQ3S4D9</accession>
<keyword evidence="4" id="KW-1185">Reference proteome</keyword>
<keyword evidence="2" id="KW-1133">Transmembrane helix</keyword>
<feature type="region of interest" description="Disordered" evidence="1">
    <location>
        <begin position="1"/>
        <end position="35"/>
    </location>
</feature>
<keyword evidence="2" id="KW-0472">Membrane</keyword>
<evidence type="ECO:0000256" key="1">
    <source>
        <dbReference type="SAM" id="MobiDB-lite"/>
    </source>
</evidence>
<feature type="compositionally biased region" description="Gly residues" evidence="1">
    <location>
        <begin position="377"/>
        <end position="428"/>
    </location>
</feature>
<feature type="compositionally biased region" description="Gly residues" evidence="1">
    <location>
        <begin position="207"/>
        <end position="223"/>
    </location>
</feature>
<dbReference type="RefSeq" id="WP_189920410.1">
    <property type="nucleotide sequence ID" value="NZ_BMSI01000003.1"/>
</dbReference>
<proteinExistence type="predicted"/>
<protein>
    <submittedName>
        <fullName evidence="3">Uncharacterized protein</fullName>
    </submittedName>
</protein>
<feature type="transmembrane region" description="Helical" evidence="2">
    <location>
        <begin position="140"/>
        <end position="161"/>
    </location>
</feature>
<name>A0ABQ3S4D9_9ACTN</name>
<reference evidence="4" key="1">
    <citation type="submission" date="2023-07" db="EMBL/GenBank/DDBJ databases">
        <title>Whole genome shotgun sequence of Streptomyces cacaoi subsp. asoensis NBRC 13813.</title>
        <authorList>
            <person name="Komaki H."/>
            <person name="Tamura T."/>
        </authorList>
    </citation>
    <scope>NUCLEOTIDE SEQUENCE [LARGE SCALE GENOMIC DNA]</scope>
    <source>
        <strain evidence="4">NBRC 13813</strain>
    </source>
</reference>
<feature type="compositionally biased region" description="Basic and acidic residues" evidence="1">
    <location>
        <begin position="318"/>
        <end position="329"/>
    </location>
</feature>
<feature type="compositionally biased region" description="Basic and acidic residues" evidence="1">
    <location>
        <begin position="1"/>
        <end position="22"/>
    </location>
</feature>
<feature type="compositionally biased region" description="Gly residues" evidence="1">
    <location>
        <begin position="299"/>
        <end position="308"/>
    </location>
</feature>
<feature type="region of interest" description="Disordered" evidence="1">
    <location>
        <begin position="169"/>
        <end position="428"/>
    </location>
</feature>
<dbReference type="GeneID" id="91472477"/>
<gene>
    <name evidence="3" type="ORF">Saso_46310</name>
</gene>
<feature type="compositionally biased region" description="Basic and acidic residues" evidence="1">
    <location>
        <begin position="253"/>
        <end position="262"/>
    </location>
</feature>
<dbReference type="EMBL" id="BNEB01000003">
    <property type="protein sequence ID" value="GHI62981.1"/>
    <property type="molecule type" value="Genomic_DNA"/>
</dbReference>
<feature type="compositionally biased region" description="Low complexity" evidence="1">
    <location>
        <begin position="169"/>
        <end position="189"/>
    </location>
</feature>
<sequence length="428" mass="40529">MADKRDRWLDRETAERLLRGESPDTAVGGPAADEAERLSRTLGALAASAAGPLPADEELPGEAAALAAFRKAHADRADLARTTGPAGRTRPTTAGAAVGEADGTAAGPPPVVYADEAQLVRIGARTPPATGRRWSRPVRLGLAAALTAGMVGGIAAATGVLPTPFDGAGPARPAASVPAAVPTDGHSPASPAPQSPSGGPGPSAPAGGTGATGRGDTGGGSAGEGSAAVPGARGAWPSGVPSSCRDLSAGRGLDTERRRTLEQRAGGPGRVPAYCAGVLDGTPHGNSRGDDRTPNGTAGRPGGSGGQNQDGRQGHGGGPDDRGGSDDKGGSGGGSDDDEDGGRGGHGGGHGDGHGGGAGDGRQGIAPGRSGHAGRAGHSGGAGHPGGAHGRPGGHGHQGGHGASGGPGGPGGSGGSGGSGGGSSSHRH</sequence>
<feature type="region of interest" description="Disordered" evidence="1">
    <location>
        <begin position="79"/>
        <end position="110"/>
    </location>
</feature>
<evidence type="ECO:0000256" key="2">
    <source>
        <dbReference type="SAM" id="Phobius"/>
    </source>
</evidence>
<feature type="compositionally biased region" description="Gly residues" evidence="1">
    <location>
        <begin position="344"/>
        <end position="362"/>
    </location>
</feature>